<dbReference type="KEGG" id="hazt:108679017"/>
<accession>A0A8B7PA39</accession>
<evidence type="ECO:0000256" key="6">
    <source>
        <dbReference type="ARBA" id="ARBA00023069"/>
    </source>
</evidence>
<keyword evidence="5" id="KW-0970">Cilium biogenesis/degradation</keyword>
<dbReference type="InterPro" id="IPR056168">
    <property type="entry name" value="TPR_IF140/IFT172/WDR19"/>
</dbReference>
<evidence type="ECO:0000256" key="1">
    <source>
        <dbReference type="ARBA" id="ARBA00004120"/>
    </source>
</evidence>
<dbReference type="AlphaFoldDB" id="A0A8B7PA39"/>
<sequence length="631" mass="70688">MREELLSPPLLQELYLSSTRPVSALEMRRDLLQWEPALQLARKLAPAQIPYIAREYAAQLEFTGDHPGALTHYERGIVNSPDAEDHNAACKAGIARTALRCGDIRRGVNIATELNSKALKRECADILESKKQYVEAATLYEAAGQYEKAASLYIKLKNWSKVGALLPNIAAPKLHLQYAKAKEAEGSYREAVAAYESARDPDNVVRLLLHQLNAPEEAVAVVRASKSIEGAKMVAKFFQRMDDYESAIQFLVLSKCADEAFQLARAHGKMELYADILGDDASVSDYASLALHFDNEKNHYLAGKFYYKAGQYAKSLKQLERAATSSTTGSEDEAAMQLAIEVVAEADDETLTRQHIDFLMGEVDGIPKEAKYLFRLYMSRKKYREAARTAVVIAREEQNAGNYQHAHDLLLGMCRELARQNLAVPSEMSSSLLLLHSYTLARMWVKKAKHDIAARLLLRVTNSISKFPAHAVPILTSAVIECHRAGLKTSSFNIAAMLMRPEMRDQIDEKYKKKIEAIVRKPTKGREDEEEAKSPCPYCSEGNMPESALECHKCHRQLPYCIVTGRHIVANDVTFCPSCHFPAIRTFFLQLVEEGGDCPMCREAVDAEALVLSEDWKDKVEVHSREEKTDD</sequence>
<evidence type="ECO:0000313" key="12">
    <source>
        <dbReference type="RefSeq" id="XP_018023014.1"/>
    </source>
</evidence>
<reference evidence="12" key="1">
    <citation type="submission" date="2025-08" db="UniProtKB">
        <authorList>
            <consortium name="RefSeq"/>
        </authorList>
    </citation>
    <scope>IDENTIFICATION</scope>
    <source>
        <tissue evidence="12">Whole organism</tissue>
    </source>
</reference>
<dbReference type="Gene3D" id="1.25.40.470">
    <property type="match status" value="1"/>
</dbReference>
<organism evidence="11 12">
    <name type="scientific">Hyalella azteca</name>
    <name type="common">Amphipod</name>
    <dbReference type="NCBI Taxonomy" id="294128"/>
    <lineage>
        <taxon>Eukaryota</taxon>
        <taxon>Metazoa</taxon>
        <taxon>Ecdysozoa</taxon>
        <taxon>Arthropoda</taxon>
        <taxon>Crustacea</taxon>
        <taxon>Multicrustacea</taxon>
        <taxon>Malacostraca</taxon>
        <taxon>Eumalacostraca</taxon>
        <taxon>Peracarida</taxon>
        <taxon>Amphipoda</taxon>
        <taxon>Senticaudata</taxon>
        <taxon>Talitrida</taxon>
        <taxon>Talitroidea</taxon>
        <taxon>Hyalellidae</taxon>
        <taxon>Hyalella</taxon>
    </lineage>
</organism>
<evidence type="ECO:0000256" key="4">
    <source>
        <dbReference type="ARBA" id="ARBA00022737"/>
    </source>
</evidence>
<dbReference type="Pfam" id="PF23145">
    <property type="entry name" value="Zf_2nd_IFT121"/>
    <property type="match status" value="1"/>
</dbReference>
<dbReference type="PANTHER" id="PTHR14920:SF0">
    <property type="entry name" value="WD REPEAT DOMAIN 19"/>
    <property type="match status" value="1"/>
</dbReference>
<evidence type="ECO:0000259" key="10">
    <source>
        <dbReference type="Pfam" id="PF24762"/>
    </source>
</evidence>
<keyword evidence="3" id="KW-0853">WD repeat</keyword>
<evidence type="ECO:0000256" key="5">
    <source>
        <dbReference type="ARBA" id="ARBA00022794"/>
    </source>
</evidence>
<name>A0A8B7PA39_HYAAZ</name>
<dbReference type="OrthoDB" id="10250638at2759"/>
<evidence type="ECO:0000313" key="11">
    <source>
        <dbReference type="Proteomes" id="UP000694843"/>
    </source>
</evidence>
<keyword evidence="4" id="KW-0677">Repeat</keyword>
<dbReference type="PANTHER" id="PTHR14920">
    <property type="entry name" value="OSMOTIC AVOIDANCE ABNORMAL PROTEIN 1/WD REPEAT MEMBRANE PROTEIN"/>
    <property type="match status" value="1"/>
</dbReference>
<dbReference type="GO" id="GO:0005929">
    <property type="term" value="C:cilium"/>
    <property type="evidence" value="ECO:0007669"/>
    <property type="project" value="TreeGrafter"/>
</dbReference>
<evidence type="ECO:0000256" key="7">
    <source>
        <dbReference type="ARBA" id="ARBA00023212"/>
    </source>
</evidence>
<dbReference type="Proteomes" id="UP000694843">
    <property type="component" value="Unplaced"/>
</dbReference>
<keyword evidence="11" id="KW-1185">Reference proteome</keyword>
<gene>
    <name evidence="12" type="primary">LOC108679017</name>
</gene>
<evidence type="ECO:0000256" key="8">
    <source>
        <dbReference type="ARBA" id="ARBA00023273"/>
    </source>
</evidence>
<dbReference type="GeneID" id="108679017"/>
<keyword evidence="2" id="KW-0963">Cytoplasm</keyword>
<dbReference type="InterPro" id="IPR011990">
    <property type="entry name" value="TPR-like_helical_dom_sf"/>
</dbReference>
<comment type="subcellular location">
    <subcellularLocation>
        <location evidence="1">Cytoplasm</location>
        <location evidence="1">Cytoskeleton</location>
        <location evidence="1">Cilium basal body</location>
    </subcellularLocation>
</comment>
<dbReference type="RefSeq" id="XP_018023014.1">
    <property type="nucleotide sequence ID" value="XM_018167525.1"/>
</dbReference>
<evidence type="ECO:0000256" key="3">
    <source>
        <dbReference type="ARBA" id="ARBA00022574"/>
    </source>
</evidence>
<keyword evidence="7" id="KW-0206">Cytoskeleton</keyword>
<evidence type="ECO:0000256" key="2">
    <source>
        <dbReference type="ARBA" id="ARBA00022490"/>
    </source>
</evidence>
<dbReference type="GO" id="GO:0060271">
    <property type="term" value="P:cilium assembly"/>
    <property type="evidence" value="ECO:0007669"/>
    <property type="project" value="TreeGrafter"/>
</dbReference>
<dbReference type="InterPro" id="IPR040379">
    <property type="entry name" value="WDR19/dyf-2"/>
</dbReference>
<proteinExistence type="predicted"/>
<keyword evidence="6" id="KW-0969">Cilium</keyword>
<keyword evidence="8" id="KW-0966">Cell projection</keyword>
<dbReference type="GO" id="GO:0030991">
    <property type="term" value="C:intraciliary transport particle A"/>
    <property type="evidence" value="ECO:0007669"/>
    <property type="project" value="TreeGrafter"/>
</dbReference>
<feature type="domain" description="IFT121-like zinc finger" evidence="9">
    <location>
        <begin position="559"/>
        <end position="605"/>
    </location>
</feature>
<dbReference type="InterPro" id="IPR056170">
    <property type="entry name" value="Znf_IFT121-like"/>
</dbReference>
<dbReference type="Gene3D" id="1.25.40.10">
    <property type="entry name" value="Tetratricopeptide repeat domain"/>
    <property type="match status" value="1"/>
</dbReference>
<dbReference type="OMA" id="QAHRWAR"/>
<dbReference type="Pfam" id="PF24762">
    <property type="entry name" value="TPR_IF140-IFT172"/>
    <property type="match status" value="1"/>
</dbReference>
<dbReference type="GO" id="GO:0035721">
    <property type="term" value="P:intraciliary retrograde transport"/>
    <property type="evidence" value="ECO:0007669"/>
    <property type="project" value="InterPro"/>
</dbReference>
<feature type="domain" description="IF140/IFT172/WDR19 TPR" evidence="10">
    <location>
        <begin position="117"/>
        <end position="318"/>
    </location>
</feature>
<evidence type="ECO:0000259" key="9">
    <source>
        <dbReference type="Pfam" id="PF23145"/>
    </source>
</evidence>
<protein>
    <submittedName>
        <fullName evidence="12">WD repeat-containing protein 19-like</fullName>
    </submittedName>
</protein>